<evidence type="ECO:0000313" key="4">
    <source>
        <dbReference type="Proteomes" id="UP000677228"/>
    </source>
</evidence>
<feature type="non-terminal residue" evidence="2">
    <location>
        <position position="133"/>
    </location>
</feature>
<feature type="region of interest" description="Disordered" evidence="1">
    <location>
        <begin position="1"/>
        <end position="21"/>
    </location>
</feature>
<evidence type="ECO:0000313" key="3">
    <source>
        <dbReference type="EMBL" id="CAF4423810.1"/>
    </source>
</evidence>
<proteinExistence type="predicted"/>
<dbReference type="Proteomes" id="UP000682733">
    <property type="component" value="Unassembled WGS sequence"/>
</dbReference>
<name>A0A8S2G2B9_9BILA</name>
<dbReference type="EMBL" id="CAJOBA010077257">
    <property type="protein sequence ID" value="CAF4423810.1"/>
    <property type="molecule type" value="Genomic_DNA"/>
</dbReference>
<dbReference type="AlphaFoldDB" id="A0A8S2G2B9"/>
<organism evidence="2 4">
    <name type="scientific">Didymodactylos carnosus</name>
    <dbReference type="NCBI Taxonomy" id="1234261"/>
    <lineage>
        <taxon>Eukaryota</taxon>
        <taxon>Metazoa</taxon>
        <taxon>Spiralia</taxon>
        <taxon>Gnathifera</taxon>
        <taxon>Rotifera</taxon>
        <taxon>Eurotatoria</taxon>
        <taxon>Bdelloidea</taxon>
        <taxon>Philodinida</taxon>
        <taxon>Philodinidae</taxon>
        <taxon>Didymodactylos</taxon>
    </lineage>
</organism>
<comment type="caution">
    <text evidence="2">The sequence shown here is derived from an EMBL/GenBank/DDBJ whole genome shotgun (WGS) entry which is preliminary data.</text>
</comment>
<protein>
    <submittedName>
        <fullName evidence="2">Uncharacterized protein</fullName>
    </submittedName>
</protein>
<evidence type="ECO:0000313" key="2">
    <source>
        <dbReference type="EMBL" id="CAF1610436.1"/>
    </source>
</evidence>
<accession>A0A8S2G2B9</accession>
<gene>
    <name evidence="2" type="ORF">OVA965_LOCUS42619</name>
    <name evidence="3" type="ORF">TMI583_LOCUS44583</name>
</gene>
<reference evidence="2" key="1">
    <citation type="submission" date="2021-02" db="EMBL/GenBank/DDBJ databases">
        <authorList>
            <person name="Nowell W R."/>
        </authorList>
    </citation>
    <scope>NUCLEOTIDE SEQUENCE</scope>
</reference>
<sequence>MASASTSATSTGSLDSTVSSTSHSTCEGESCTLLAMVQCHHCPKHVCLKHLIQHNDLNITRTHSLSDDINLLTLMLSKIDSTQSLNEAKETLDQWKTKMLFDIQVTYDYYSNEISLLNLELKQRIDILKENKR</sequence>
<dbReference type="Proteomes" id="UP000677228">
    <property type="component" value="Unassembled WGS sequence"/>
</dbReference>
<dbReference type="EMBL" id="CAJNOK010053032">
    <property type="protein sequence ID" value="CAF1610436.1"/>
    <property type="molecule type" value="Genomic_DNA"/>
</dbReference>
<evidence type="ECO:0000256" key="1">
    <source>
        <dbReference type="SAM" id="MobiDB-lite"/>
    </source>
</evidence>